<dbReference type="PANTHER" id="PTHR43801">
    <property type="entry name" value="NUCLEOTIDE-BINDING PROTEIN-RELATED"/>
    <property type="match status" value="1"/>
</dbReference>
<dbReference type="AlphaFoldDB" id="A0A0G3WKW4"/>
<dbReference type="OrthoDB" id="9787348at2"/>
<dbReference type="EMBL" id="CP009498">
    <property type="protein sequence ID" value="AKL98515.1"/>
    <property type="molecule type" value="Genomic_DNA"/>
</dbReference>
<reference evidence="1 2" key="1">
    <citation type="submission" date="2014-09" db="EMBL/GenBank/DDBJ databases">
        <title>Complete genome sequence of Endomicrobium proavitum.</title>
        <authorList>
            <person name="Zheng H."/>
        </authorList>
    </citation>
    <scope>NUCLEOTIDE SEQUENCE [LARGE SCALE GENOMIC DNA]</scope>
    <source>
        <strain evidence="1 2">Rsa215</strain>
    </source>
</reference>
<dbReference type="PANTHER" id="PTHR43801:SF1">
    <property type="entry name" value="POLYPRENYL SYNTHETASE"/>
    <property type="match status" value="1"/>
</dbReference>
<protein>
    <recommendedName>
        <fullName evidence="3">DUF116 domain-containing protein</fullName>
    </recommendedName>
</protein>
<evidence type="ECO:0000313" key="2">
    <source>
        <dbReference type="Proteomes" id="UP000035337"/>
    </source>
</evidence>
<evidence type="ECO:0000313" key="1">
    <source>
        <dbReference type="EMBL" id="AKL98515.1"/>
    </source>
</evidence>
<dbReference type="Pfam" id="PF01976">
    <property type="entry name" value="DUF116"/>
    <property type="match status" value="1"/>
</dbReference>
<organism evidence="1 2">
    <name type="scientific">Endomicrobium proavitum</name>
    <dbReference type="NCBI Taxonomy" id="1408281"/>
    <lineage>
        <taxon>Bacteria</taxon>
        <taxon>Pseudomonadati</taxon>
        <taxon>Elusimicrobiota</taxon>
        <taxon>Endomicrobiia</taxon>
        <taxon>Endomicrobiales</taxon>
        <taxon>Endomicrobiaceae</taxon>
        <taxon>Endomicrobium</taxon>
    </lineage>
</organism>
<keyword evidence="2" id="KW-1185">Reference proteome</keyword>
<dbReference type="RefSeq" id="WP_052571123.1">
    <property type="nucleotide sequence ID" value="NZ_CP009498.1"/>
</dbReference>
<accession>A0A0G3WKW4</accession>
<sequence>MKLCKFPKKSKEEIYKIQAEKQNKAKSKKFAAVPFDKRIVFVPHCMRKTSVCTAVEKDSYYICGRCGACKINNIVEIAKRLGYKDIFILKGGRAIEKIIAAQKPLAIAGVACYFEGAQAFQMLNGKPVSVQFAPLTKDGCADTDTDLNVVERVLSQRAIK</sequence>
<dbReference type="Proteomes" id="UP000035337">
    <property type="component" value="Chromosome"/>
</dbReference>
<proteinExistence type="predicted"/>
<evidence type="ECO:0008006" key="3">
    <source>
        <dbReference type="Google" id="ProtNLM"/>
    </source>
</evidence>
<dbReference type="InterPro" id="IPR002829">
    <property type="entry name" value="DUF116"/>
</dbReference>
<dbReference type="KEGG" id="epo:Epro_1136"/>
<gene>
    <name evidence="1" type="ORF">Epro_1136</name>
</gene>
<dbReference type="STRING" id="1408281.Epro_1136"/>
<name>A0A0G3WKW4_9BACT</name>